<evidence type="ECO:0000313" key="2">
    <source>
        <dbReference type="Proteomes" id="UP001211689"/>
    </source>
</evidence>
<dbReference type="EMBL" id="JANEWF010000071">
    <property type="protein sequence ID" value="MDA8486832.1"/>
    <property type="molecule type" value="Genomic_DNA"/>
</dbReference>
<keyword evidence="2" id="KW-1185">Reference proteome</keyword>
<gene>
    <name evidence="1" type="ORF">NNO07_27555</name>
</gene>
<dbReference type="RefSeq" id="WP_271472601.1">
    <property type="nucleotide sequence ID" value="NZ_JANEWF010000071.1"/>
</dbReference>
<protein>
    <submittedName>
        <fullName evidence="1">Uncharacterized protein</fullName>
    </submittedName>
</protein>
<name>A0ABT4YD57_METRE</name>
<comment type="caution">
    <text evidence="1">The sequence shown here is derived from an EMBL/GenBank/DDBJ whole genome shotgun (WGS) entry which is preliminary data.</text>
</comment>
<organism evidence="1 2">
    <name type="scientific">Metapseudomonas resinovorans</name>
    <name type="common">Pseudomonas resinovorans</name>
    <dbReference type="NCBI Taxonomy" id="53412"/>
    <lineage>
        <taxon>Bacteria</taxon>
        <taxon>Pseudomonadati</taxon>
        <taxon>Pseudomonadota</taxon>
        <taxon>Gammaproteobacteria</taxon>
        <taxon>Pseudomonadales</taxon>
        <taxon>Pseudomonadaceae</taxon>
        <taxon>Metapseudomonas</taxon>
    </lineage>
</organism>
<reference evidence="1 2" key="1">
    <citation type="submission" date="2022-07" db="EMBL/GenBank/DDBJ databases">
        <title>Genome Analysis of Selected Gammaproteobacteria from Nigerian Food snails.</title>
        <authorList>
            <person name="Okafor A.C."/>
        </authorList>
    </citation>
    <scope>NUCLEOTIDE SEQUENCE [LARGE SCALE GENOMIC DNA]</scope>
    <source>
        <strain evidence="1 2">Awg 2</strain>
    </source>
</reference>
<dbReference type="Proteomes" id="UP001211689">
    <property type="component" value="Unassembled WGS sequence"/>
</dbReference>
<proteinExistence type="predicted"/>
<sequence>MEAFGESPYYGWNARFFQANPDFTPIGIWEALENKGMSGQGGNQQ</sequence>
<evidence type="ECO:0000313" key="1">
    <source>
        <dbReference type="EMBL" id="MDA8486832.1"/>
    </source>
</evidence>
<accession>A0ABT4YD57</accession>